<name>A0A836C5N9_9CHLO</name>
<gene>
    <name evidence="1" type="ORF">HYH03_001199</name>
</gene>
<accession>A0A836C5N9</accession>
<comment type="caution">
    <text evidence="1">The sequence shown here is derived from an EMBL/GenBank/DDBJ whole genome shotgun (WGS) entry which is preliminary data.</text>
</comment>
<proteinExistence type="predicted"/>
<evidence type="ECO:0000313" key="2">
    <source>
        <dbReference type="Proteomes" id="UP000612055"/>
    </source>
</evidence>
<evidence type="ECO:0000313" key="1">
    <source>
        <dbReference type="EMBL" id="KAG2501416.1"/>
    </source>
</evidence>
<dbReference type="AlphaFoldDB" id="A0A836C5N9"/>
<sequence>MTSHAVSSPRPVPTLFTVPVHPSVPADAQRDSFFVGQDGGIYMPGNINTAPSRSTTSTNRCNLTVSFYQILPDSGQLVRILRDNFLVEATFDPAYGSGSSCGTQGGLTAVVDDVAGWLYYAVVAVISGADVGGASYYSVLLVRRIKLVGATVSSSVLRSNLTDSNPLSVFQQGFLPSGIALSGPADSSTGASYVLLAPYGDGYNAYAMMGAAVAVDLSGNGVVRARPSGLGLAPAAWAVDGYNGAYDMYLLYKDTSLVDPKLCDPLTTSTQMNGQLPCFNYYIARDIAGATAAAISKWPTVIGWSGAMAAAPGVDVEVVPFQAFIPTSGVANPVISVVGSRIYLTDPYRCQIQRVDGISGNVGVSAGYAVGLGGPGRARPVCSRYPTDGPALDRPIGAPGRLVATSAGSLVFHDVTTNLLRRLARA</sequence>
<dbReference type="Proteomes" id="UP000612055">
    <property type="component" value="Unassembled WGS sequence"/>
</dbReference>
<keyword evidence="2" id="KW-1185">Reference proteome</keyword>
<organism evidence="1 2">
    <name type="scientific">Edaphochlamys debaryana</name>
    <dbReference type="NCBI Taxonomy" id="47281"/>
    <lineage>
        <taxon>Eukaryota</taxon>
        <taxon>Viridiplantae</taxon>
        <taxon>Chlorophyta</taxon>
        <taxon>core chlorophytes</taxon>
        <taxon>Chlorophyceae</taxon>
        <taxon>CS clade</taxon>
        <taxon>Chlamydomonadales</taxon>
        <taxon>Chlamydomonadales incertae sedis</taxon>
        <taxon>Edaphochlamys</taxon>
    </lineage>
</organism>
<reference evidence="1" key="1">
    <citation type="journal article" date="2020" name="bioRxiv">
        <title>Comparative genomics of Chlamydomonas.</title>
        <authorList>
            <person name="Craig R.J."/>
            <person name="Hasan A.R."/>
            <person name="Ness R.W."/>
            <person name="Keightley P.D."/>
        </authorList>
    </citation>
    <scope>NUCLEOTIDE SEQUENCE</scope>
    <source>
        <strain evidence="1">CCAP 11/70</strain>
    </source>
</reference>
<protein>
    <submittedName>
        <fullName evidence="1">Uncharacterized protein</fullName>
    </submittedName>
</protein>
<dbReference type="EMBL" id="JAEHOE010000002">
    <property type="protein sequence ID" value="KAG2501416.1"/>
    <property type="molecule type" value="Genomic_DNA"/>
</dbReference>